<evidence type="ECO:0000256" key="1">
    <source>
        <dbReference type="SAM" id="SignalP"/>
    </source>
</evidence>
<dbReference type="RefSeq" id="WP_204195896.1">
    <property type="nucleotide sequence ID" value="NZ_JAFEMC010000001.1"/>
</dbReference>
<keyword evidence="3" id="KW-1185">Reference proteome</keyword>
<evidence type="ECO:0000313" key="3">
    <source>
        <dbReference type="Proteomes" id="UP000763641"/>
    </source>
</evidence>
<evidence type="ECO:0000313" key="2">
    <source>
        <dbReference type="EMBL" id="MBM6575776.1"/>
    </source>
</evidence>
<protein>
    <submittedName>
        <fullName evidence="2">Uncharacterized protein</fullName>
    </submittedName>
</protein>
<reference evidence="2 3" key="1">
    <citation type="submission" date="2020-12" db="EMBL/GenBank/DDBJ databases">
        <title>Sphingomonas sp.</title>
        <authorList>
            <person name="Kim M.K."/>
        </authorList>
    </citation>
    <scope>NUCLEOTIDE SEQUENCE [LARGE SCALE GENOMIC DNA]</scope>
    <source>
        <strain evidence="2 3">BT552</strain>
    </source>
</reference>
<feature type="signal peptide" evidence="1">
    <location>
        <begin position="1"/>
        <end position="19"/>
    </location>
</feature>
<sequence length="151" mass="16173">MIAKALPLLVALAAPLALAAEAPAQRPSRVVVTQLTIHERITIRVPRMNVPGRVALTAPTIWKESKGPKCIAAASLAGAMVSAPATIDLVVQGGQRVRAKLGRQCRSVDFYSNFYIRPGSDGQVCADRDTIRVRSGASCEIDSFKLLKPVR</sequence>
<comment type="caution">
    <text evidence="2">The sequence shown here is derived from an EMBL/GenBank/DDBJ whole genome shotgun (WGS) entry which is preliminary data.</text>
</comment>
<dbReference type="EMBL" id="JAFEMC010000001">
    <property type="protein sequence ID" value="MBM6575776.1"/>
    <property type="molecule type" value="Genomic_DNA"/>
</dbReference>
<keyword evidence="1" id="KW-0732">Signal</keyword>
<feature type="chain" id="PRO_5047132199" evidence="1">
    <location>
        <begin position="20"/>
        <end position="151"/>
    </location>
</feature>
<gene>
    <name evidence="2" type="ORF">ILT43_05285</name>
</gene>
<organism evidence="2 3">
    <name type="scientific">Sphingomonas longa</name>
    <dbReference type="NCBI Taxonomy" id="2778730"/>
    <lineage>
        <taxon>Bacteria</taxon>
        <taxon>Pseudomonadati</taxon>
        <taxon>Pseudomonadota</taxon>
        <taxon>Alphaproteobacteria</taxon>
        <taxon>Sphingomonadales</taxon>
        <taxon>Sphingomonadaceae</taxon>
        <taxon>Sphingomonas</taxon>
    </lineage>
</organism>
<dbReference type="Proteomes" id="UP000763641">
    <property type="component" value="Unassembled WGS sequence"/>
</dbReference>
<proteinExistence type="predicted"/>
<name>A0ABS2D6K4_9SPHN</name>
<accession>A0ABS2D6K4</accession>